<dbReference type="OrthoDB" id="3440197at2759"/>
<dbReference type="AlphaFoldDB" id="A0A177A9Z5"/>
<reference evidence="1" key="1">
    <citation type="submission" date="2016-03" db="EMBL/GenBank/DDBJ databases">
        <title>Updated assembly of Pseudogymnoascus destructans, the fungus causing white-nose syndrome of bats.</title>
        <authorList>
            <person name="Palmer J.M."/>
            <person name="Drees K.P."/>
            <person name="Foster J.T."/>
            <person name="Lindner D.L."/>
        </authorList>
    </citation>
    <scope>NUCLEOTIDE SEQUENCE [LARGE SCALE GENOMIC DNA]</scope>
    <source>
        <strain evidence="1">20631-21</strain>
    </source>
</reference>
<dbReference type="Proteomes" id="UP000077154">
    <property type="component" value="Unassembled WGS sequence"/>
</dbReference>
<dbReference type="VEuPathDB" id="FungiDB:GMDG_06405"/>
<sequence length="193" mass="21271">MTCELTEVALGHRLVLMYEQIDLDSRDKVNIPVSLENKMDLLESVFLFWKNSYAELITSSAKFLACTLDNMYDGHSLSHTVLEGDDNQRVNVLSELCSKHGFSLCLAKLALRVIRESHEGPAEEFLELQDLVKLDGTIVLDMVPWSASQVVQTNLSDVFNTENTSSYISNGEGCATSGVSPICCGPHASGILR</sequence>
<proteinExistence type="predicted"/>
<name>A0A177A9Z5_9PEZI</name>
<dbReference type="GeneID" id="36289136"/>
<accession>A0A177A9Z5</accession>
<evidence type="ECO:0000313" key="1">
    <source>
        <dbReference type="EMBL" id="OAF58947.1"/>
    </source>
</evidence>
<dbReference type="RefSeq" id="XP_024324231.1">
    <property type="nucleotide sequence ID" value="XM_024469680.1"/>
</dbReference>
<protein>
    <submittedName>
        <fullName evidence="1">Uncharacterized protein</fullName>
    </submittedName>
</protein>
<gene>
    <name evidence="1" type="ORF">VC83_06074</name>
</gene>
<dbReference type="EMBL" id="KV441395">
    <property type="protein sequence ID" value="OAF58947.1"/>
    <property type="molecule type" value="Genomic_DNA"/>
</dbReference>
<organism evidence="1">
    <name type="scientific">Pseudogymnoascus destructans</name>
    <dbReference type="NCBI Taxonomy" id="655981"/>
    <lineage>
        <taxon>Eukaryota</taxon>
        <taxon>Fungi</taxon>
        <taxon>Dikarya</taxon>
        <taxon>Ascomycota</taxon>
        <taxon>Pezizomycotina</taxon>
        <taxon>Leotiomycetes</taxon>
        <taxon>Thelebolales</taxon>
        <taxon>Thelebolaceae</taxon>
        <taxon>Pseudogymnoascus</taxon>
    </lineage>
</organism>